<evidence type="ECO:0000313" key="3">
    <source>
        <dbReference type="Proteomes" id="UP001432322"/>
    </source>
</evidence>
<dbReference type="Proteomes" id="UP001432322">
    <property type="component" value="Unassembled WGS sequence"/>
</dbReference>
<keyword evidence="1" id="KW-0472">Membrane</keyword>
<gene>
    <name evidence="2" type="ORF">PFISCL1PPCAC_4158</name>
</gene>
<dbReference type="InterPro" id="IPR019424">
    <property type="entry name" value="7TM_GPCR_Srsx"/>
</dbReference>
<sequence>MTSDSEDSIHFTIISTAIFATAFFGLIGNIHVIWAVKRFPELRTKNGMLLCFLASHHCICLVFETLSGIRMRLGPSMSRTQCYSSIFIYLYCINH</sequence>
<feature type="transmembrane region" description="Helical" evidence="1">
    <location>
        <begin position="12"/>
        <end position="36"/>
    </location>
</feature>
<keyword evidence="1" id="KW-0812">Transmembrane</keyword>
<name>A0AAV5V281_9BILA</name>
<organism evidence="2 3">
    <name type="scientific">Pristionchus fissidentatus</name>
    <dbReference type="NCBI Taxonomy" id="1538716"/>
    <lineage>
        <taxon>Eukaryota</taxon>
        <taxon>Metazoa</taxon>
        <taxon>Ecdysozoa</taxon>
        <taxon>Nematoda</taxon>
        <taxon>Chromadorea</taxon>
        <taxon>Rhabditida</taxon>
        <taxon>Rhabditina</taxon>
        <taxon>Diplogasteromorpha</taxon>
        <taxon>Diplogasteroidea</taxon>
        <taxon>Neodiplogasteridae</taxon>
        <taxon>Pristionchus</taxon>
    </lineage>
</organism>
<keyword evidence="3" id="KW-1185">Reference proteome</keyword>
<evidence type="ECO:0000256" key="1">
    <source>
        <dbReference type="SAM" id="Phobius"/>
    </source>
</evidence>
<keyword evidence="1" id="KW-1133">Transmembrane helix</keyword>
<feature type="transmembrane region" description="Helical" evidence="1">
    <location>
        <begin position="48"/>
        <end position="69"/>
    </location>
</feature>
<dbReference type="AlphaFoldDB" id="A0AAV5V281"/>
<accession>A0AAV5V281</accession>
<dbReference type="Pfam" id="PF10320">
    <property type="entry name" value="7TM_GPCR_Srsx"/>
    <property type="match status" value="1"/>
</dbReference>
<evidence type="ECO:0008006" key="4">
    <source>
        <dbReference type="Google" id="ProtNLM"/>
    </source>
</evidence>
<protein>
    <recommendedName>
        <fullName evidence="4">G protein-coupled receptor</fullName>
    </recommendedName>
</protein>
<evidence type="ECO:0000313" key="2">
    <source>
        <dbReference type="EMBL" id="GMT12861.1"/>
    </source>
</evidence>
<feature type="non-terminal residue" evidence="2">
    <location>
        <position position="95"/>
    </location>
</feature>
<reference evidence="2" key="1">
    <citation type="submission" date="2023-10" db="EMBL/GenBank/DDBJ databases">
        <title>Genome assembly of Pristionchus species.</title>
        <authorList>
            <person name="Yoshida K."/>
            <person name="Sommer R.J."/>
        </authorList>
    </citation>
    <scope>NUCLEOTIDE SEQUENCE</scope>
    <source>
        <strain evidence="2">RS5133</strain>
    </source>
</reference>
<dbReference type="Gene3D" id="1.20.1070.10">
    <property type="entry name" value="Rhodopsin 7-helix transmembrane proteins"/>
    <property type="match status" value="1"/>
</dbReference>
<proteinExistence type="predicted"/>
<dbReference type="EMBL" id="BTSY01000002">
    <property type="protein sequence ID" value="GMT12861.1"/>
    <property type="molecule type" value="Genomic_DNA"/>
</dbReference>
<dbReference type="SUPFAM" id="SSF81321">
    <property type="entry name" value="Family A G protein-coupled receptor-like"/>
    <property type="match status" value="1"/>
</dbReference>
<comment type="caution">
    <text evidence="2">The sequence shown here is derived from an EMBL/GenBank/DDBJ whole genome shotgun (WGS) entry which is preliminary data.</text>
</comment>